<dbReference type="Proteomes" id="UP000808146">
    <property type="component" value="Unassembled WGS sequence"/>
</dbReference>
<protein>
    <submittedName>
        <fullName evidence="1">Uncharacterized protein</fullName>
    </submittedName>
</protein>
<name>A0A9D7LP95_9RHOO</name>
<dbReference type="AlphaFoldDB" id="A0A9D7LP95"/>
<evidence type="ECO:0000313" key="2">
    <source>
        <dbReference type="Proteomes" id="UP000808146"/>
    </source>
</evidence>
<comment type="caution">
    <text evidence="1">The sequence shown here is derived from an EMBL/GenBank/DDBJ whole genome shotgun (WGS) entry which is preliminary data.</text>
</comment>
<gene>
    <name evidence="1" type="ORF">IPN75_14425</name>
</gene>
<dbReference type="EMBL" id="JADKBR010000017">
    <property type="protein sequence ID" value="MBK8891472.1"/>
    <property type="molecule type" value="Genomic_DNA"/>
</dbReference>
<organism evidence="1 2">
    <name type="scientific">Candidatus Dechloromonas phosphorivorans</name>
    <dbReference type="NCBI Taxonomy" id="2899244"/>
    <lineage>
        <taxon>Bacteria</taxon>
        <taxon>Pseudomonadati</taxon>
        <taxon>Pseudomonadota</taxon>
        <taxon>Betaproteobacteria</taxon>
        <taxon>Rhodocyclales</taxon>
        <taxon>Azonexaceae</taxon>
        <taxon>Dechloromonas</taxon>
    </lineage>
</organism>
<evidence type="ECO:0000313" key="1">
    <source>
        <dbReference type="EMBL" id="MBK8891472.1"/>
    </source>
</evidence>
<reference evidence="1" key="1">
    <citation type="submission" date="2020-10" db="EMBL/GenBank/DDBJ databases">
        <title>Connecting structure to function with the recovery of over 1000 high-quality activated sludge metagenome-assembled genomes encoding full-length rRNA genes using long-read sequencing.</title>
        <authorList>
            <person name="Singleton C.M."/>
            <person name="Petriglieri F."/>
            <person name="Kristensen J.M."/>
            <person name="Kirkegaard R.H."/>
            <person name="Michaelsen T.Y."/>
            <person name="Andersen M.H."/>
            <person name="Karst S.M."/>
            <person name="Dueholm M.S."/>
            <person name="Nielsen P.H."/>
            <person name="Albertsen M."/>
        </authorList>
    </citation>
    <scope>NUCLEOTIDE SEQUENCE</scope>
    <source>
        <strain evidence="1">OdNE_18-Q3-R46-58_BAT3C.305</strain>
    </source>
</reference>
<accession>A0A9D7LP95</accession>
<proteinExistence type="predicted"/>
<sequence>MGLNDHVAIVKAAPKLRQHFWPFLRVDHDKADHRADYRSSSGAMSGH</sequence>